<name>H3A2G4_LATCH</name>
<reference evidence="5" key="2">
    <citation type="submission" date="2025-08" db="UniProtKB">
        <authorList>
            <consortium name="Ensembl"/>
        </authorList>
    </citation>
    <scope>IDENTIFICATION</scope>
</reference>
<sequence>QVNLTESGGDVKKPGESLRLSCKASGFTFSSYWMAWIRQPPGKGLEWIAYINTDGGSTGYLQSVQGRFTISRENSNNMLYLQMNSLRVEDTAMYYCARDPQFPFWNFPNSRSWREKRVCSQTDASCTLSIIRLSGQWSVHSAIELTQSDPQVGKPGESLKLKCAVVGFNVNSYWMAWIRQAAGKGLEWLVYYHSSSSNYYSSSIQGRFTASKDSSNFYLQMNSLRVEDTAMYYCARLSQFQSWNLPSSRSFRS</sequence>
<dbReference type="GO" id="GO:0002250">
    <property type="term" value="P:adaptive immune response"/>
    <property type="evidence" value="ECO:0007669"/>
    <property type="project" value="UniProtKB-KW"/>
</dbReference>
<dbReference type="InterPro" id="IPR013783">
    <property type="entry name" value="Ig-like_fold"/>
</dbReference>
<dbReference type="EMBL" id="AFYH01257141">
    <property type="status" value="NOT_ANNOTATED_CDS"/>
    <property type="molecule type" value="Genomic_DNA"/>
</dbReference>
<evidence type="ECO:0000313" key="5">
    <source>
        <dbReference type="Ensembl" id="ENSLACP00000003835.1"/>
    </source>
</evidence>
<dbReference type="AlphaFoldDB" id="H3A2G4"/>
<dbReference type="InterPro" id="IPR007110">
    <property type="entry name" value="Ig-like_dom"/>
</dbReference>
<dbReference type="InterPro" id="IPR003599">
    <property type="entry name" value="Ig_sub"/>
</dbReference>
<dbReference type="Gene3D" id="2.60.40.10">
    <property type="entry name" value="Immunoglobulins"/>
    <property type="match status" value="2"/>
</dbReference>
<dbReference type="GO" id="GO:0019814">
    <property type="term" value="C:immunoglobulin complex"/>
    <property type="evidence" value="ECO:0007669"/>
    <property type="project" value="UniProtKB-KW"/>
</dbReference>
<evidence type="ECO:0000313" key="6">
    <source>
        <dbReference type="Proteomes" id="UP000008672"/>
    </source>
</evidence>
<keyword evidence="6" id="KW-1185">Reference proteome</keyword>
<dbReference type="InterPro" id="IPR050199">
    <property type="entry name" value="IgHV"/>
</dbReference>
<dbReference type="EMBL" id="AFYH01257144">
    <property type="status" value="NOT_ANNOTATED_CDS"/>
    <property type="molecule type" value="Genomic_DNA"/>
</dbReference>
<dbReference type="Ensembl" id="ENSLACT00000003870.1">
    <property type="protein sequence ID" value="ENSLACP00000003835.1"/>
    <property type="gene ID" value="ENSLACG00000003413.1"/>
</dbReference>
<evidence type="ECO:0000256" key="2">
    <source>
        <dbReference type="ARBA" id="ARBA00023130"/>
    </source>
</evidence>
<reference evidence="5" key="3">
    <citation type="submission" date="2025-09" db="UniProtKB">
        <authorList>
            <consortium name="Ensembl"/>
        </authorList>
    </citation>
    <scope>IDENTIFICATION</scope>
</reference>
<protein>
    <recommendedName>
        <fullName evidence="4">Ig-like domain-containing protein</fullName>
    </recommendedName>
</protein>
<dbReference type="HOGENOM" id="CLU_077975_1_2_1"/>
<dbReference type="PROSITE" id="PS50835">
    <property type="entry name" value="IG_LIKE"/>
    <property type="match status" value="2"/>
</dbReference>
<dbReference type="InterPro" id="IPR013106">
    <property type="entry name" value="Ig_V-set"/>
</dbReference>
<dbReference type="EMBL" id="AFYH01257143">
    <property type="status" value="NOT_ANNOTATED_CDS"/>
    <property type="molecule type" value="Genomic_DNA"/>
</dbReference>
<dbReference type="PANTHER" id="PTHR23266">
    <property type="entry name" value="IMMUNOGLOBULIN HEAVY CHAIN"/>
    <property type="match status" value="1"/>
</dbReference>
<feature type="domain" description="Ig-like" evidence="4">
    <location>
        <begin position="1"/>
        <end position="96"/>
    </location>
</feature>
<dbReference type="SMART" id="SM00409">
    <property type="entry name" value="IG"/>
    <property type="match status" value="2"/>
</dbReference>
<evidence type="ECO:0000256" key="3">
    <source>
        <dbReference type="ARBA" id="ARBA00043265"/>
    </source>
</evidence>
<dbReference type="eggNOG" id="ENOG502S5S3">
    <property type="taxonomic scope" value="Eukaryota"/>
</dbReference>
<dbReference type="InParanoid" id="H3A2G4"/>
<feature type="domain" description="Ig-like" evidence="4">
    <location>
        <begin position="156"/>
        <end position="234"/>
    </location>
</feature>
<dbReference type="STRING" id="7897.ENSLACP00000003835"/>
<dbReference type="FunFam" id="2.60.40.10:FF:001259">
    <property type="entry name" value="Immunoglobulin heavy variable 13-2"/>
    <property type="match status" value="1"/>
</dbReference>
<dbReference type="GO" id="GO:0005576">
    <property type="term" value="C:extracellular region"/>
    <property type="evidence" value="ECO:0007669"/>
    <property type="project" value="UniProtKB-ARBA"/>
</dbReference>
<dbReference type="EMBL" id="AFYH01257142">
    <property type="status" value="NOT_ANNOTATED_CDS"/>
    <property type="molecule type" value="Genomic_DNA"/>
</dbReference>
<keyword evidence="1" id="KW-0391">Immunity</keyword>
<reference evidence="6" key="1">
    <citation type="submission" date="2011-08" db="EMBL/GenBank/DDBJ databases">
        <title>The draft genome of Latimeria chalumnae.</title>
        <authorList>
            <person name="Di Palma F."/>
            <person name="Alfoldi J."/>
            <person name="Johnson J."/>
            <person name="Berlin A."/>
            <person name="Gnerre S."/>
            <person name="Jaffe D."/>
            <person name="MacCallum I."/>
            <person name="Young S."/>
            <person name="Walker B.J."/>
            <person name="Lander E."/>
            <person name="Lindblad-Toh K."/>
        </authorList>
    </citation>
    <scope>NUCLEOTIDE SEQUENCE [LARGE SCALE GENOMIC DNA]</scope>
    <source>
        <strain evidence="6">Wild caught</strain>
    </source>
</reference>
<dbReference type="SMART" id="SM00406">
    <property type="entry name" value="IGv"/>
    <property type="match status" value="2"/>
</dbReference>
<dbReference type="FunFam" id="2.60.40.10:FF:001594">
    <property type="entry name" value="Immunoglobulin heavy variable 9-4"/>
    <property type="match status" value="1"/>
</dbReference>
<dbReference type="CDD" id="cd04981">
    <property type="entry name" value="IgV_H"/>
    <property type="match status" value="1"/>
</dbReference>
<dbReference type="OMA" id="MWAESSI"/>
<evidence type="ECO:0000259" key="4">
    <source>
        <dbReference type="PROSITE" id="PS50835"/>
    </source>
</evidence>
<proteinExistence type="predicted"/>
<dbReference type="Proteomes" id="UP000008672">
    <property type="component" value="Unassembled WGS sequence"/>
</dbReference>
<accession>H3A2G4</accession>
<dbReference type="InterPro" id="IPR036179">
    <property type="entry name" value="Ig-like_dom_sf"/>
</dbReference>
<evidence type="ECO:0000256" key="1">
    <source>
        <dbReference type="ARBA" id="ARBA00022859"/>
    </source>
</evidence>
<dbReference type="GeneTree" id="ENSGT01050000244936"/>
<keyword evidence="2" id="KW-1064">Adaptive immunity</keyword>
<dbReference type="Pfam" id="PF07686">
    <property type="entry name" value="V-set"/>
    <property type="match status" value="2"/>
</dbReference>
<dbReference type="SUPFAM" id="SSF48726">
    <property type="entry name" value="Immunoglobulin"/>
    <property type="match status" value="2"/>
</dbReference>
<organism evidence="5 6">
    <name type="scientific">Latimeria chalumnae</name>
    <name type="common">Coelacanth</name>
    <dbReference type="NCBI Taxonomy" id="7897"/>
    <lineage>
        <taxon>Eukaryota</taxon>
        <taxon>Metazoa</taxon>
        <taxon>Chordata</taxon>
        <taxon>Craniata</taxon>
        <taxon>Vertebrata</taxon>
        <taxon>Euteleostomi</taxon>
        <taxon>Coelacanthiformes</taxon>
        <taxon>Coelacanthidae</taxon>
        <taxon>Latimeria</taxon>
    </lineage>
</organism>
<keyword evidence="3" id="KW-1280">Immunoglobulin</keyword>